<dbReference type="InterPro" id="IPR000873">
    <property type="entry name" value="AMP-dep_synth/lig_dom"/>
</dbReference>
<evidence type="ECO:0000313" key="8">
    <source>
        <dbReference type="Proteomes" id="UP000235598"/>
    </source>
</evidence>
<dbReference type="InterPro" id="IPR051087">
    <property type="entry name" value="Mitochondrial_ACSM"/>
</dbReference>
<dbReference type="GO" id="GO:0006637">
    <property type="term" value="P:acyl-CoA metabolic process"/>
    <property type="evidence" value="ECO:0007669"/>
    <property type="project" value="TreeGrafter"/>
</dbReference>
<keyword evidence="2" id="KW-0436">Ligase</keyword>
<dbReference type="GO" id="GO:0015645">
    <property type="term" value="F:fatty acid ligase activity"/>
    <property type="evidence" value="ECO:0007669"/>
    <property type="project" value="TreeGrafter"/>
</dbReference>
<evidence type="ECO:0000259" key="6">
    <source>
        <dbReference type="Pfam" id="PF13193"/>
    </source>
</evidence>
<dbReference type="GO" id="GO:0006633">
    <property type="term" value="P:fatty acid biosynthetic process"/>
    <property type="evidence" value="ECO:0007669"/>
    <property type="project" value="TreeGrafter"/>
</dbReference>
<evidence type="ECO:0000256" key="2">
    <source>
        <dbReference type="ARBA" id="ARBA00022598"/>
    </source>
</evidence>
<dbReference type="InterPro" id="IPR045851">
    <property type="entry name" value="AMP-bd_C_sf"/>
</dbReference>
<dbReference type="Gene3D" id="3.30.300.30">
    <property type="match status" value="1"/>
</dbReference>
<comment type="caution">
    <text evidence="7">The sequence shown here is derived from an EMBL/GenBank/DDBJ whole genome shotgun (WGS) entry which is preliminary data.</text>
</comment>
<dbReference type="RefSeq" id="WP_102238377.1">
    <property type="nucleotide sequence ID" value="NZ_PNHK01000002.1"/>
</dbReference>
<dbReference type="SUPFAM" id="SSF56801">
    <property type="entry name" value="Acetyl-CoA synthetase-like"/>
    <property type="match status" value="1"/>
</dbReference>
<dbReference type="PANTHER" id="PTHR43605:SF10">
    <property type="entry name" value="ACYL-COA SYNTHETASE MEDIUM CHAIN FAMILY MEMBER 3"/>
    <property type="match status" value="1"/>
</dbReference>
<dbReference type="AlphaFoldDB" id="A0A2N6VMG4"/>
<dbReference type="GO" id="GO:0004321">
    <property type="term" value="F:fatty-acyl-CoA synthase activity"/>
    <property type="evidence" value="ECO:0007669"/>
    <property type="project" value="TreeGrafter"/>
</dbReference>
<dbReference type="PANTHER" id="PTHR43605">
    <property type="entry name" value="ACYL-COENZYME A SYNTHETASE"/>
    <property type="match status" value="1"/>
</dbReference>
<dbReference type="Proteomes" id="UP000235598">
    <property type="component" value="Unassembled WGS sequence"/>
</dbReference>
<dbReference type="Gene3D" id="3.40.50.12780">
    <property type="entry name" value="N-terminal domain of ligase-like"/>
    <property type="match status" value="1"/>
</dbReference>
<keyword evidence="4" id="KW-0067">ATP-binding</keyword>
<evidence type="ECO:0000256" key="1">
    <source>
        <dbReference type="ARBA" id="ARBA00006432"/>
    </source>
</evidence>
<name>A0A2N6VMG4_9MICO</name>
<dbReference type="OrthoDB" id="9803968at2"/>
<organism evidence="7 8">
    <name type="scientific">Brevibacterium paucivorans</name>
    <dbReference type="NCBI Taxonomy" id="170994"/>
    <lineage>
        <taxon>Bacteria</taxon>
        <taxon>Bacillati</taxon>
        <taxon>Actinomycetota</taxon>
        <taxon>Actinomycetes</taxon>
        <taxon>Micrococcales</taxon>
        <taxon>Brevibacteriaceae</taxon>
        <taxon>Brevibacterium</taxon>
    </lineage>
</organism>
<accession>A0A2N6VMG4</accession>
<evidence type="ECO:0000256" key="4">
    <source>
        <dbReference type="ARBA" id="ARBA00022840"/>
    </source>
</evidence>
<reference evidence="7 8" key="1">
    <citation type="submission" date="2017-09" db="EMBL/GenBank/DDBJ databases">
        <title>Bacterial strain isolated from the female urinary microbiota.</title>
        <authorList>
            <person name="Thomas-White K."/>
            <person name="Kumar N."/>
            <person name="Forster S."/>
            <person name="Putonti C."/>
            <person name="Lawley T."/>
            <person name="Wolfe A.J."/>
        </authorList>
    </citation>
    <scope>NUCLEOTIDE SEQUENCE [LARGE SCALE GENOMIC DNA]</scope>
    <source>
        <strain evidence="7 8">UMB1301</strain>
    </source>
</reference>
<keyword evidence="3" id="KW-0547">Nucleotide-binding</keyword>
<evidence type="ECO:0000313" key="7">
    <source>
        <dbReference type="EMBL" id="PMD05342.1"/>
    </source>
</evidence>
<gene>
    <name evidence="7" type="ORF">CJ199_04740</name>
</gene>
<dbReference type="InterPro" id="IPR025110">
    <property type="entry name" value="AMP-bd_C"/>
</dbReference>
<evidence type="ECO:0000256" key="3">
    <source>
        <dbReference type="ARBA" id="ARBA00022741"/>
    </source>
</evidence>
<dbReference type="GO" id="GO:0005524">
    <property type="term" value="F:ATP binding"/>
    <property type="evidence" value="ECO:0007669"/>
    <property type="project" value="UniProtKB-KW"/>
</dbReference>
<dbReference type="Pfam" id="PF13193">
    <property type="entry name" value="AMP-binding_C"/>
    <property type="match status" value="1"/>
</dbReference>
<feature type="domain" description="AMP-dependent synthetase/ligase" evidence="5">
    <location>
        <begin position="43"/>
        <end position="366"/>
    </location>
</feature>
<feature type="domain" description="AMP-binding enzyme C-terminal" evidence="6">
    <location>
        <begin position="437"/>
        <end position="516"/>
    </location>
</feature>
<dbReference type="EMBL" id="PNHK01000002">
    <property type="protein sequence ID" value="PMD05342.1"/>
    <property type="molecule type" value="Genomic_DNA"/>
</dbReference>
<evidence type="ECO:0000259" key="5">
    <source>
        <dbReference type="Pfam" id="PF00501"/>
    </source>
</evidence>
<protein>
    <submittedName>
        <fullName evidence="7">AMP-dependent synthetase</fullName>
    </submittedName>
</protein>
<comment type="similarity">
    <text evidence="1">Belongs to the ATP-dependent AMP-binding enzyme family.</text>
</comment>
<dbReference type="GO" id="GO:0016405">
    <property type="term" value="F:CoA-ligase activity"/>
    <property type="evidence" value="ECO:0007669"/>
    <property type="project" value="UniProtKB-ARBA"/>
</dbReference>
<proteinExistence type="inferred from homology"/>
<dbReference type="InterPro" id="IPR042099">
    <property type="entry name" value="ANL_N_sf"/>
</dbReference>
<dbReference type="Pfam" id="PF00501">
    <property type="entry name" value="AMP-binding"/>
    <property type="match status" value="1"/>
</dbReference>
<sequence>MVKTTGKPLTQEARVKSDQLVQEWLETYDAPDANASYLLCDRHDPHATAFTFIAHDGTVSKLTYGELSDRSKRLATALKQQGVEKGDRVGVLLTKCPDMPVTLLALARLGAVYVPLFTAFATGAIKVRMEGAKAKLVITEPSQEDKVKPLDWLNVITIGEDYDRMQTEPEPLEDSVALGGDGTLVQLFTSGTTGNPKGVAVPVRALASFHCYMHYSLDVRPEDVFWNAADPGWAYGLYYGVLGPLAIGLPNLMQQDKFTADSTLQLMRDHGVTNYASAPTVYRTLSKSGLEPGFTLRRASSAGEPLTVDVIDWAKEKLGTEVYDQYGQTELGMVICNQWNDEVREELKPGSMGKPIAGYEADILDGQIVINVPNSPLLWFTGYQDDPQKSAERFSEDGKWYLTADAGYKDEDGSFFFEGRDDDVILMAGYRIGPFDVESVLITHPDVVDVGVVGKPDRDGVRGELAEAYVVLREGVEATPELAEELKLLVKEGYSAHAYPRKVHFVDALPKTPSGKLRRGELRKRED</sequence>